<comment type="subcellular location">
    <subcellularLocation>
        <location evidence="1">Cytoplasm</location>
    </subcellularLocation>
</comment>
<dbReference type="RefSeq" id="XP_009020032.1">
    <property type="nucleotide sequence ID" value="XM_009021784.1"/>
</dbReference>
<evidence type="ECO:0000256" key="2">
    <source>
        <dbReference type="ARBA" id="ARBA00007665"/>
    </source>
</evidence>
<dbReference type="Gene3D" id="3.10.110.10">
    <property type="entry name" value="Ubiquitin Conjugating Enzyme"/>
    <property type="match status" value="1"/>
</dbReference>
<evidence type="ECO:0000256" key="7">
    <source>
        <dbReference type="SAM" id="MobiDB-lite"/>
    </source>
</evidence>
<dbReference type="InterPro" id="IPR001498">
    <property type="entry name" value="Impact_N"/>
</dbReference>
<keyword evidence="3" id="KW-0963">Cytoplasm</keyword>
<dbReference type="InterPro" id="IPR016135">
    <property type="entry name" value="UBQ-conjugating_enzyme/RWD"/>
</dbReference>
<evidence type="ECO:0000256" key="4">
    <source>
        <dbReference type="ARBA" id="ARBA00022491"/>
    </source>
</evidence>
<evidence type="ECO:0000256" key="3">
    <source>
        <dbReference type="ARBA" id="ARBA00022490"/>
    </source>
</evidence>
<protein>
    <recommendedName>
        <fullName evidence="8">RWD domain-containing protein</fullName>
    </recommendedName>
</protein>
<dbReference type="Pfam" id="PF01205">
    <property type="entry name" value="Impact_N"/>
    <property type="match status" value="1"/>
</dbReference>
<dbReference type="GO" id="GO:0140469">
    <property type="term" value="P:GCN2-mediated signaling"/>
    <property type="evidence" value="ECO:0000318"/>
    <property type="project" value="GO_Central"/>
</dbReference>
<reference evidence="10" key="3">
    <citation type="submission" date="2015-06" db="UniProtKB">
        <authorList>
            <consortium name="EnsemblMetazoa"/>
        </authorList>
    </citation>
    <scope>IDENTIFICATION</scope>
</reference>
<evidence type="ECO:0000256" key="5">
    <source>
        <dbReference type="ARBA" id="ARBA00022845"/>
    </source>
</evidence>
<dbReference type="PROSITE" id="PS50908">
    <property type="entry name" value="RWD"/>
    <property type="match status" value="1"/>
</dbReference>
<dbReference type="GeneID" id="20194850"/>
<dbReference type="OrthoDB" id="69641at2759"/>
<dbReference type="InterPro" id="IPR023582">
    <property type="entry name" value="Impact"/>
</dbReference>
<dbReference type="GO" id="GO:0005737">
    <property type="term" value="C:cytoplasm"/>
    <property type="evidence" value="ECO:0000318"/>
    <property type="project" value="GO_Central"/>
</dbReference>
<evidence type="ECO:0000313" key="10">
    <source>
        <dbReference type="EnsemblMetazoa" id="HelroP106777"/>
    </source>
</evidence>
<dbReference type="CTD" id="20194850"/>
<dbReference type="HOGENOM" id="CLU_045276_1_0_1"/>
<evidence type="ECO:0000259" key="8">
    <source>
        <dbReference type="PROSITE" id="PS50908"/>
    </source>
</evidence>
<keyword evidence="11" id="KW-1185">Reference proteome</keyword>
<dbReference type="GO" id="GO:0006446">
    <property type="term" value="P:regulation of translational initiation"/>
    <property type="evidence" value="ECO:0000318"/>
    <property type="project" value="GO_Central"/>
</dbReference>
<reference evidence="9 11" key="2">
    <citation type="journal article" date="2013" name="Nature">
        <title>Insights into bilaterian evolution from three spiralian genomes.</title>
        <authorList>
            <person name="Simakov O."/>
            <person name="Marletaz F."/>
            <person name="Cho S.J."/>
            <person name="Edsinger-Gonzales E."/>
            <person name="Havlak P."/>
            <person name="Hellsten U."/>
            <person name="Kuo D.H."/>
            <person name="Larsson T."/>
            <person name="Lv J."/>
            <person name="Arendt D."/>
            <person name="Savage R."/>
            <person name="Osoegawa K."/>
            <person name="de Jong P."/>
            <person name="Grimwood J."/>
            <person name="Chapman J.A."/>
            <person name="Shapiro H."/>
            <person name="Aerts A."/>
            <person name="Otillar R.P."/>
            <person name="Terry A.Y."/>
            <person name="Boore J.L."/>
            <person name="Grigoriev I.V."/>
            <person name="Lindberg D.R."/>
            <person name="Seaver E.C."/>
            <person name="Weisblat D.A."/>
            <person name="Putnam N.H."/>
            <person name="Rokhsar D.S."/>
        </authorList>
    </citation>
    <scope>NUCLEOTIDE SEQUENCE</scope>
</reference>
<feature type="region of interest" description="Disordered" evidence="7">
    <location>
        <begin position="125"/>
        <end position="156"/>
    </location>
</feature>
<evidence type="ECO:0000256" key="6">
    <source>
        <dbReference type="ARBA" id="ARBA00023016"/>
    </source>
</evidence>
<dbReference type="SUPFAM" id="SSF54211">
    <property type="entry name" value="Ribosomal protein S5 domain 2-like"/>
    <property type="match status" value="1"/>
</dbReference>
<evidence type="ECO:0000313" key="11">
    <source>
        <dbReference type="Proteomes" id="UP000015101"/>
    </source>
</evidence>
<dbReference type="PANTHER" id="PTHR16301">
    <property type="entry name" value="IMPACT-RELATED"/>
    <property type="match status" value="1"/>
</dbReference>
<organism evidence="10 11">
    <name type="scientific">Helobdella robusta</name>
    <name type="common">Californian leech</name>
    <dbReference type="NCBI Taxonomy" id="6412"/>
    <lineage>
        <taxon>Eukaryota</taxon>
        <taxon>Metazoa</taxon>
        <taxon>Spiralia</taxon>
        <taxon>Lophotrochozoa</taxon>
        <taxon>Annelida</taxon>
        <taxon>Clitellata</taxon>
        <taxon>Hirudinea</taxon>
        <taxon>Rhynchobdellida</taxon>
        <taxon>Glossiphoniidae</taxon>
        <taxon>Helobdella</taxon>
    </lineage>
</organism>
<dbReference type="PANTHER" id="PTHR16301:SF25">
    <property type="entry name" value="PROTEIN IMPACT"/>
    <property type="match status" value="1"/>
</dbReference>
<dbReference type="EnsemblMetazoa" id="HelroT106777">
    <property type="protein sequence ID" value="HelroP106777"/>
    <property type="gene ID" value="HelroG106777"/>
</dbReference>
<dbReference type="Gene3D" id="3.30.230.30">
    <property type="entry name" value="Impact, N-terminal domain"/>
    <property type="match status" value="1"/>
</dbReference>
<reference evidence="11" key="1">
    <citation type="submission" date="2012-12" db="EMBL/GenBank/DDBJ databases">
        <authorList>
            <person name="Hellsten U."/>
            <person name="Grimwood J."/>
            <person name="Chapman J.A."/>
            <person name="Shapiro H."/>
            <person name="Aerts A."/>
            <person name="Otillar R.P."/>
            <person name="Terry A.Y."/>
            <person name="Boore J.L."/>
            <person name="Simakov O."/>
            <person name="Marletaz F."/>
            <person name="Cho S.-J."/>
            <person name="Edsinger-Gonzales E."/>
            <person name="Havlak P."/>
            <person name="Kuo D.-H."/>
            <person name="Larsson T."/>
            <person name="Lv J."/>
            <person name="Arendt D."/>
            <person name="Savage R."/>
            <person name="Osoegawa K."/>
            <person name="de Jong P."/>
            <person name="Lindberg D.R."/>
            <person name="Seaver E.C."/>
            <person name="Weisblat D.A."/>
            <person name="Putnam N.H."/>
            <person name="Grigoriev I.V."/>
            <person name="Rokhsar D.S."/>
        </authorList>
    </citation>
    <scope>NUCLEOTIDE SEQUENCE</scope>
</reference>
<keyword evidence="6" id="KW-0346">Stress response</keyword>
<dbReference type="InterPro" id="IPR020568">
    <property type="entry name" value="Ribosomal_Su5_D2-typ_SF"/>
</dbReference>
<comment type="similarity">
    <text evidence="2">Belongs to the IMPACT family.</text>
</comment>
<dbReference type="Pfam" id="PF05773">
    <property type="entry name" value="RWD"/>
    <property type="match status" value="1"/>
</dbReference>
<accession>T1EE48</accession>
<dbReference type="InParanoid" id="T1EE48"/>
<evidence type="ECO:0000256" key="1">
    <source>
        <dbReference type="ARBA" id="ARBA00004496"/>
    </source>
</evidence>
<dbReference type="SUPFAM" id="SSF54495">
    <property type="entry name" value="UBC-like"/>
    <property type="match status" value="1"/>
</dbReference>
<dbReference type="KEGG" id="hro:HELRODRAFT_106777"/>
<keyword evidence="4" id="KW-0678">Repressor</keyword>
<dbReference type="EMBL" id="AMQM01000969">
    <property type="status" value="NOT_ANNOTATED_CDS"/>
    <property type="molecule type" value="Genomic_DNA"/>
</dbReference>
<dbReference type="SMART" id="SM00591">
    <property type="entry name" value="RWD"/>
    <property type="match status" value="1"/>
</dbReference>
<keyword evidence="5" id="KW-0810">Translation regulation</keyword>
<dbReference type="AlphaFoldDB" id="T1EE48"/>
<sequence length="340" mass="39019">MEKMSCKKSENLIKQDEEILTLGAIYSSQFTPGRRNKRKFRLTFKEVSATSNTFSLVLKIELPPEYPSHAPPIYNIDASWLNHRELDKLKKMLTDIYCENIGENVIHIWLERIQKFLKDIINPDTTEKTTKNTGKSSKNFEKRAGNSLEKNAGGRADCENECDFKYQPYVPNLQEAPETKPEDVLPTIHHGQSIIDRKSEFQGHLASICHQKQVQMVVNKLKENNKINSAKHNIVAYRLETGDGKVIADSFDDGEHQAGGRMLHVLEQMDARNVMVVVTRWFGNILLGPDRFKHINSCTRDILEEHGYLQHKLPKRTKKSPQTVTAVIDPTKNQKKKSKR</sequence>
<dbReference type="EMBL" id="KB096742">
    <property type="protein sequence ID" value="ESO02624.1"/>
    <property type="molecule type" value="Genomic_DNA"/>
</dbReference>
<dbReference type="InterPro" id="IPR006575">
    <property type="entry name" value="RWD_dom"/>
</dbReference>
<proteinExistence type="inferred from homology"/>
<dbReference type="InterPro" id="IPR036956">
    <property type="entry name" value="Impact_N_sf"/>
</dbReference>
<gene>
    <name evidence="10" type="primary">20194850</name>
    <name evidence="9" type="ORF">HELRODRAFT_106777</name>
</gene>
<evidence type="ECO:0000313" key="9">
    <source>
        <dbReference type="EMBL" id="ESO02624.1"/>
    </source>
</evidence>
<feature type="region of interest" description="Disordered" evidence="7">
    <location>
        <begin position="314"/>
        <end position="340"/>
    </location>
</feature>
<dbReference type="CDD" id="cd23821">
    <property type="entry name" value="RWD_IMPACT"/>
    <property type="match status" value="1"/>
</dbReference>
<dbReference type="STRING" id="6412.T1EE48"/>
<dbReference type="Proteomes" id="UP000015101">
    <property type="component" value="Unassembled WGS sequence"/>
</dbReference>
<name>T1EE48_HELRO</name>
<feature type="domain" description="RWD" evidence="8">
    <location>
        <begin position="17"/>
        <end position="120"/>
    </location>
</feature>
<dbReference type="OMA" id="WTEYLED"/>
<dbReference type="eggNOG" id="KOG3299">
    <property type="taxonomic scope" value="Eukaryota"/>
</dbReference>